<dbReference type="EMBL" id="MU128973">
    <property type="protein sequence ID" value="KAF9513380.1"/>
    <property type="molecule type" value="Genomic_DNA"/>
</dbReference>
<sequence>MLPIRYSLSIKRIEAIIRLKAHEAEYVKVCPAEAFFFIGISPPTPIPSRCGKHESSGRQSDYSYKPFFFHVCDPLLYLLFSKSCAYICPTTRADKTFLFFPTLKEHPLQTAFAKAFESATGVYSKVPIEHQRSETLPPMDAREDAAVLDYSADWEQLPSSDVTSVLGAGI</sequence>
<accession>A0A9P6AWW4</accession>
<protein>
    <submittedName>
        <fullName evidence="1">Uncharacterized protein</fullName>
    </submittedName>
</protein>
<dbReference type="OrthoDB" id="10052321at2759"/>
<name>A0A9P6AWW4_9AGAM</name>
<reference evidence="1" key="1">
    <citation type="journal article" date="2020" name="Nat. Commun.">
        <title>Large-scale genome sequencing of mycorrhizal fungi provides insights into the early evolution of symbiotic traits.</title>
        <authorList>
            <person name="Miyauchi S."/>
            <person name="Kiss E."/>
            <person name="Kuo A."/>
            <person name="Drula E."/>
            <person name="Kohler A."/>
            <person name="Sanchez-Garcia M."/>
            <person name="Morin E."/>
            <person name="Andreopoulos B."/>
            <person name="Barry K.W."/>
            <person name="Bonito G."/>
            <person name="Buee M."/>
            <person name="Carver A."/>
            <person name="Chen C."/>
            <person name="Cichocki N."/>
            <person name="Clum A."/>
            <person name="Culley D."/>
            <person name="Crous P.W."/>
            <person name="Fauchery L."/>
            <person name="Girlanda M."/>
            <person name="Hayes R.D."/>
            <person name="Keri Z."/>
            <person name="LaButti K."/>
            <person name="Lipzen A."/>
            <person name="Lombard V."/>
            <person name="Magnuson J."/>
            <person name="Maillard F."/>
            <person name="Murat C."/>
            <person name="Nolan M."/>
            <person name="Ohm R.A."/>
            <person name="Pangilinan J."/>
            <person name="Pereira M.F."/>
            <person name="Perotto S."/>
            <person name="Peter M."/>
            <person name="Pfister S."/>
            <person name="Riley R."/>
            <person name="Sitrit Y."/>
            <person name="Stielow J.B."/>
            <person name="Szollosi G."/>
            <person name="Zifcakova L."/>
            <person name="Stursova M."/>
            <person name="Spatafora J.W."/>
            <person name="Tedersoo L."/>
            <person name="Vaario L.M."/>
            <person name="Yamada A."/>
            <person name="Yan M."/>
            <person name="Wang P."/>
            <person name="Xu J."/>
            <person name="Bruns T."/>
            <person name="Baldrian P."/>
            <person name="Vilgalys R."/>
            <person name="Dunand C."/>
            <person name="Henrissat B."/>
            <person name="Grigoriev I.V."/>
            <person name="Hibbett D."/>
            <person name="Nagy L.G."/>
            <person name="Martin F.M."/>
        </authorList>
    </citation>
    <scope>NUCLEOTIDE SEQUENCE</scope>
    <source>
        <strain evidence="1">UP504</strain>
    </source>
</reference>
<proteinExistence type="predicted"/>
<comment type="caution">
    <text evidence="1">The sequence shown here is derived from an EMBL/GenBank/DDBJ whole genome shotgun (WGS) entry which is preliminary data.</text>
</comment>
<gene>
    <name evidence="1" type="ORF">BS47DRAFT_972111</name>
</gene>
<keyword evidence="2" id="KW-1185">Reference proteome</keyword>
<evidence type="ECO:0000313" key="2">
    <source>
        <dbReference type="Proteomes" id="UP000886523"/>
    </source>
</evidence>
<organism evidence="1 2">
    <name type="scientific">Hydnum rufescens UP504</name>
    <dbReference type="NCBI Taxonomy" id="1448309"/>
    <lineage>
        <taxon>Eukaryota</taxon>
        <taxon>Fungi</taxon>
        <taxon>Dikarya</taxon>
        <taxon>Basidiomycota</taxon>
        <taxon>Agaricomycotina</taxon>
        <taxon>Agaricomycetes</taxon>
        <taxon>Cantharellales</taxon>
        <taxon>Hydnaceae</taxon>
        <taxon>Hydnum</taxon>
    </lineage>
</organism>
<dbReference type="AlphaFoldDB" id="A0A9P6AWW4"/>
<dbReference type="Proteomes" id="UP000886523">
    <property type="component" value="Unassembled WGS sequence"/>
</dbReference>
<evidence type="ECO:0000313" key="1">
    <source>
        <dbReference type="EMBL" id="KAF9513380.1"/>
    </source>
</evidence>